<protein>
    <recommendedName>
        <fullName evidence="3">Gastric triacylglycerol lipase</fullName>
    </recommendedName>
</protein>
<comment type="caution">
    <text evidence="1">The sequence shown here is derived from an EMBL/GenBank/DDBJ whole genome shotgun (WGS) entry which is preliminary data.</text>
</comment>
<proteinExistence type="predicted"/>
<dbReference type="InterPro" id="IPR029058">
    <property type="entry name" value="AB_hydrolase_fold"/>
</dbReference>
<dbReference type="EMBL" id="JAWZYT010002343">
    <property type="protein sequence ID" value="KAK4305015.1"/>
    <property type="molecule type" value="Genomic_DNA"/>
</dbReference>
<dbReference type="PANTHER" id="PTHR11005">
    <property type="entry name" value="LYSOSOMAL ACID LIPASE-RELATED"/>
    <property type="match status" value="1"/>
</dbReference>
<organism evidence="1 2">
    <name type="scientific">Petrolisthes manimaculis</name>
    <dbReference type="NCBI Taxonomy" id="1843537"/>
    <lineage>
        <taxon>Eukaryota</taxon>
        <taxon>Metazoa</taxon>
        <taxon>Ecdysozoa</taxon>
        <taxon>Arthropoda</taxon>
        <taxon>Crustacea</taxon>
        <taxon>Multicrustacea</taxon>
        <taxon>Malacostraca</taxon>
        <taxon>Eumalacostraca</taxon>
        <taxon>Eucarida</taxon>
        <taxon>Decapoda</taxon>
        <taxon>Pleocyemata</taxon>
        <taxon>Anomura</taxon>
        <taxon>Galatheoidea</taxon>
        <taxon>Porcellanidae</taxon>
        <taxon>Petrolisthes</taxon>
    </lineage>
</organism>
<sequence>MDKHELMHSFGPITDWIVSKFCDPQIFTSTLCYNILYLLFGPNPTRINKNYLPVILSHTPAGTSVDTLMHYSQLVQSGEFRQFDHGEKLNQAYYNSLQPPNYNLSQVTLPVALFWSAGDWLTDPRDVERLVCELPNVIHLHLVDDPEFTHLDFVWAVDAEELVYRYIVQVLKEN</sequence>
<accession>A0AAE1U3N8</accession>
<dbReference type="Proteomes" id="UP001292094">
    <property type="component" value="Unassembled WGS sequence"/>
</dbReference>
<dbReference type="Gene3D" id="3.40.50.1820">
    <property type="entry name" value="alpha/beta hydrolase"/>
    <property type="match status" value="1"/>
</dbReference>
<gene>
    <name evidence="1" type="ORF">Pmani_023075</name>
</gene>
<name>A0AAE1U3N8_9EUCA</name>
<evidence type="ECO:0000313" key="1">
    <source>
        <dbReference type="EMBL" id="KAK4305015.1"/>
    </source>
</evidence>
<reference evidence="1" key="1">
    <citation type="submission" date="2023-11" db="EMBL/GenBank/DDBJ databases">
        <title>Genome assemblies of two species of porcelain crab, Petrolisthes cinctipes and Petrolisthes manimaculis (Anomura: Porcellanidae).</title>
        <authorList>
            <person name="Angst P."/>
        </authorList>
    </citation>
    <scope>NUCLEOTIDE SEQUENCE</scope>
    <source>
        <strain evidence="1">PB745_02</strain>
        <tissue evidence="1">Gill</tissue>
    </source>
</reference>
<keyword evidence="2" id="KW-1185">Reference proteome</keyword>
<dbReference type="SUPFAM" id="SSF53474">
    <property type="entry name" value="alpha/beta-Hydrolases"/>
    <property type="match status" value="1"/>
</dbReference>
<evidence type="ECO:0000313" key="2">
    <source>
        <dbReference type="Proteomes" id="UP001292094"/>
    </source>
</evidence>
<evidence type="ECO:0008006" key="3">
    <source>
        <dbReference type="Google" id="ProtNLM"/>
    </source>
</evidence>
<dbReference type="AlphaFoldDB" id="A0AAE1U3N8"/>